<dbReference type="SUPFAM" id="SSF47413">
    <property type="entry name" value="lambda repressor-like DNA-binding domains"/>
    <property type="match status" value="1"/>
</dbReference>
<sequence length="113" mass="12575">MRNKIFDQVLRQHGISGKWLSQESGVAEATISKFRKGRSSITVEIEDKLIACLPYEVRKDYFSEILGGACSERLPDLKQVIEQVDLAQLPDGLNAIARRLRVTTSNSTDPASV</sequence>
<gene>
    <name evidence="1" type="ORF">KME25_29060</name>
</gene>
<reference evidence="1" key="2">
    <citation type="journal article" date="2022" name="Microbiol. Resour. Announc.">
        <title>Metagenome Sequencing to Explore Phylogenomics of Terrestrial Cyanobacteria.</title>
        <authorList>
            <person name="Ward R.D."/>
            <person name="Stajich J.E."/>
            <person name="Johansen J.R."/>
            <person name="Huntemann M."/>
            <person name="Clum A."/>
            <person name="Foster B."/>
            <person name="Foster B."/>
            <person name="Roux S."/>
            <person name="Palaniappan K."/>
            <person name="Varghese N."/>
            <person name="Mukherjee S."/>
            <person name="Reddy T.B.K."/>
            <person name="Daum C."/>
            <person name="Copeland A."/>
            <person name="Chen I.A."/>
            <person name="Ivanova N.N."/>
            <person name="Kyrpides N.C."/>
            <person name="Shapiro N."/>
            <person name="Eloe-Fadrosh E.A."/>
            <person name="Pietrasiak N."/>
        </authorList>
    </citation>
    <scope>NUCLEOTIDE SEQUENCE</scope>
    <source>
        <strain evidence="1">CPER-KK1</strain>
    </source>
</reference>
<dbReference type="GO" id="GO:0003677">
    <property type="term" value="F:DNA binding"/>
    <property type="evidence" value="ECO:0007669"/>
    <property type="project" value="InterPro"/>
</dbReference>
<dbReference type="AlphaFoldDB" id="A0A951PSJ8"/>
<comment type="caution">
    <text evidence="1">The sequence shown here is derived from an EMBL/GenBank/DDBJ whole genome shotgun (WGS) entry which is preliminary data.</text>
</comment>
<reference evidence="1" key="1">
    <citation type="submission" date="2021-05" db="EMBL/GenBank/DDBJ databases">
        <authorList>
            <person name="Pietrasiak N."/>
            <person name="Ward R."/>
            <person name="Stajich J.E."/>
            <person name="Kurbessoian T."/>
        </authorList>
    </citation>
    <scope>NUCLEOTIDE SEQUENCE</scope>
    <source>
        <strain evidence="1">CPER-KK1</strain>
    </source>
</reference>
<evidence type="ECO:0000313" key="1">
    <source>
        <dbReference type="EMBL" id="MBW4548456.1"/>
    </source>
</evidence>
<evidence type="ECO:0000313" key="2">
    <source>
        <dbReference type="Proteomes" id="UP000753908"/>
    </source>
</evidence>
<name>A0A951PSJ8_9CYAN</name>
<dbReference type="EMBL" id="JAHHIF010000062">
    <property type="protein sequence ID" value="MBW4548456.1"/>
    <property type="molecule type" value="Genomic_DNA"/>
</dbReference>
<dbReference type="Proteomes" id="UP000753908">
    <property type="component" value="Unassembled WGS sequence"/>
</dbReference>
<accession>A0A951PSJ8</accession>
<proteinExistence type="predicted"/>
<protein>
    <submittedName>
        <fullName evidence="1">Helix-turn-helix transcriptional regulator</fullName>
    </submittedName>
</protein>
<dbReference type="InterPro" id="IPR010982">
    <property type="entry name" value="Lambda_DNA-bd_dom_sf"/>
</dbReference>
<organism evidence="1 2">
    <name type="scientific">Symplocastrum torsivum CPER-KK1</name>
    <dbReference type="NCBI Taxonomy" id="450513"/>
    <lineage>
        <taxon>Bacteria</taxon>
        <taxon>Bacillati</taxon>
        <taxon>Cyanobacteriota</taxon>
        <taxon>Cyanophyceae</taxon>
        <taxon>Oscillatoriophycideae</taxon>
        <taxon>Oscillatoriales</taxon>
        <taxon>Microcoleaceae</taxon>
        <taxon>Symplocastrum</taxon>
    </lineage>
</organism>